<feature type="compositionally biased region" description="Basic and acidic residues" evidence="1">
    <location>
        <begin position="65"/>
        <end position="75"/>
    </location>
</feature>
<name>W7T4S3_9STRA</name>
<evidence type="ECO:0000256" key="1">
    <source>
        <dbReference type="SAM" id="MobiDB-lite"/>
    </source>
</evidence>
<dbReference type="Proteomes" id="UP000019335">
    <property type="component" value="Unassembled WGS sequence"/>
</dbReference>
<reference evidence="2 3" key="1">
    <citation type="journal article" date="2014" name="Mol. Plant">
        <title>Chromosome Scale Genome Assembly and Transcriptome Profiling of Nannochloropsis gaditana in Nitrogen Depletion.</title>
        <authorList>
            <person name="Corteggiani Carpinelli E."/>
            <person name="Telatin A."/>
            <person name="Vitulo N."/>
            <person name="Forcato C."/>
            <person name="D'Angelo M."/>
            <person name="Schiavon R."/>
            <person name="Vezzi A."/>
            <person name="Giacometti G.M."/>
            <person name="Morosinotto T."/>
            <person name="Valle G."/>
        </authorList>
    </citation>
    <scope>NUCLEOTIDE SEQUENCE [LARGE SCALE GENOMIC DNA]</scope>
    <source>
        <strain evidence="2 3">B-31</strain>
    </source>
</reference>
<protein>
    <submittedName>
        <fullName evidence="2">Uncharacterized protein</fullName>
    </submittedName>
</protein>
<feature type="region of interest" description="Disordered" evidence="1">
    <location>
        <begin position="50"/>
        <end position="96"/>
    </location>
</feature>
<keyword evidence="3" id="KW-1185">Reference proteome</keyword>
<sequence>MSGVVPVEWGGAIAPSPSDGSSASFIHQGKPTSRRLTQVLALATSSLPSHPVEGGFGIGSGNGPSREHQVSRRIDQTSPCSMHACREIQEGNGLRP</sequence>
<organism evidence="2 3">
    <name type="scientific">Nannochloropsis gaditana</name>
    <dbReference type="NCBI Taxonomy" id="72520"/>
    <lineage>
        <taxon>Eukaryota</taxon>
        <taxon>Sar</taxon>
        <taxon>Stramenopiles</taxon>
        <taxon>Ochrophyta</taxon>
        <taxon>Eustigmatophyceae</taxon>
        <taxon>Eustigmatales</taxon>
        <taxon>Monodopsidaceae</taxon>
        <taxon>Nannochloropsis</taxon>
    </lineage>
</organism>
<dbReference type="EMBL" id="AZIL01002306">
    <property type="protein sequence ID" value="EWM21995.1"/>
    <property type="molecule type" value="Genomic_DNA"/>
</dbReference>
<comment type="caution">
    <text evidence="2">The sequence shown here is derived from an EMBL/GenBank/DDBJ whole genome shotgun (WGS) entry which is preliminary data.</text>
</comment>
<feature type="compositionally biased region" description="Polar residues" evidence="1">
    <location>
        <begin position="18"/>
        <end position="32"/>
    </location>
</feature>
<evidence type="ECO:0000313" key="3">
    <source>
        <dbReference type="Proteomes" id="UP000019335"/>
    </source>
</evidence>
<evidence type="ECO:0000313" key="2">
    <source>
        <dbReference type="EMBL" id="EWM21995.1"/>
    </source>
</evidence>
<accession>W7T4S3</accession>
<gene>
    <name evidence="2" type="ORF">Naga_101701g2</name>
</gene>
<dbReference type="AlphaFoldDB" id="W7T4S3"/>
<proteinExistence type="predicted"/>
<feature type="region of interest" description="Disordered" evidence="1">
    <location>
        <begin position="1"/>
        <end position="32"/>
    </location>
</feature>